<dbReference type="EMBL" id="SEWF01000004">
    <property type="protein sequence ID" value="RYU97016.1"/>
    <property type="molecule type" value="Genomic_DNA"/>
</dbReference>
<reference evidence="1 2" key="1">
    <citation type="submission" date="2019-02" db="EMBL/GenBank/DDBJ databases">
        <title>Bacterial novel species Emticicia sp. 17J42-9 isolated from soil.</title>
        <authorList>
            <person name="Jung H.-Y."/>
        </authorList>
    </citation>
    <scope>NUCLEOTIDE SEQUENCE [LARGE SCALE GENOMIC DNA]</scope>
    <source>
        <strain evidence="1 2">17J42-9</strain>
    </source>
</reference>
<evidence type="ECO:0000313" key="1">
    <source>
        <dbReference type="EMBL" id="RYU97016.1"/>
    </source>
</evidence>
<organism evidence="1 2">
    <name type="scientific">Emticicia agri</name>
    <dbReference type="NCBI Taxonomy" id="2492393"/>
    <lineage>
        <taxon>Bacteria</taxon>
        <taxon>Pseudomonadati</taxon>
        <taxon>Bacteroidota</taxon>
        <taxon>Cytophagia</taxon>
        <taxon>Cytophagales</taxon>
        <taxon>Leadbetterellaceae</taxon>
        <taxon>Emticicia</taxon>
    </lineage>
</organism>
<evidence type="ECO:0000313" key="2">
    <source>
        <dbReference type="Proteomes" id="UP000293162"/>
    </source>
</evidence>
<dbReference type="RefSeq" id="WP_130019592.1">
    <property type="nucleotide sequence ID" value="NZ_SEWF01000004.1"/>
</dbReference>
<comment type="caution">
    <text evidence="1">The sequence shown here is derived from an EMBL/GenBank/DDBJ whole genome shotgun (WGS) entry which is preliminary data.</text>
</comment>
<accession>A0A4Q5M3P5</accession>
<evidence type="ECO:0008006" key="3">
    <source>
        <dbReference type="Google" id="ProtNLM"/>
    </source>
</evidence>
<keyword evidence="2" id="KW-1185">Reference proteome</keyword>
<name>A0A4Q5M3P5_9BACT</name>
<protein>
    <recommendedName>
        <fullName evidence="3">DUF115 domain-containing protein</fullName>
    </recommendedName>
</protein>
<dbReference type="OrthoDB" id="5328262at2"/>
<dbReference type="Proteomes" id="UP000293162">
    <property type="component" value="Unassembled WGS sequence"/>
</dbReference>
<dbReference type="AlphaFoldDB" id="A0A4Q5M3P5"/>
<sequence length="286" mass="32918">MINFLLAVQQAISLFINSSISVIKVLFLSKFSVRKVRAGSPYCGVLGNGPSLKTSLQKDLAFIKKLELFAVNLFSVTPEYIELKPKNYLILDMSFLNPAHSCQDGLKAMANLTTWEMNLYVPYQMLKSAFFVSQFRANPNIRLIPYNYTIVTGYRWLAYWFFRRGLGMPQCQNVLVATLFYAINMGFKEIYLFGADHSWHEMIKLDENNNMVVSDSHFYQHKDIDIAVKENSYMSQQLFSLHKAFYGYEVLGKYAKSLGIKIYNASAKSYIDVFEKVKVADLPEKR</sequence>
<gene>
    <name evidence="1" type="ORF">EWM59_03650</name>
</gene>
<proteinExistence type="predicted"/>
<dbReference type="Gene3D" id="3.90.1480.10">
    <property type="entry name" value="Alpha-2,3-sialyltransferase"/>
    <property type="match status" value="1"/>
</dbReference>